<dbReference type="Proteomes" id="UP000184088">
    <property type="component" value="Unassembled WGS sequence"/>
</dbReference>
<dbReference type="GO" id="GO:0046872">
    <property type="term" value="F:metal ion binding"/>
    <property type="evidence" value="ECO:0007669"/>
    <property type="project" value="InterPro"/>
</dbReference>
<evidence type="ECO:0000259" key="1">
    <source>
        <dbReference type="Pfam" id="PF00675"/>
    </source>
</evidence>
<organism evidence="3 4">
    <name type="scientific">Caldanaerobius fijiensis DSM 17918</name>
    <dbReference type="NCBI Taxonomy" id="1121256"/>
    <lineage>
        <taxon>Bacteria</taxon>
        <taxon>Bacillati</taxon>
        <taxon>Bacillota</taxon>
        <taxon>Clostridia</taxon>
        <taxon>Thermoanaerobacterales</taxon>
        <taxon>Thermoanaerobacteraceae</taxon>
        <taxon>Caldanaerobius</taxon>
    </lineage>
</organism>
<dbReference type="InterPro" id="IPR011249">
    <property type="entry name" value="Metalloenz_LuxS/M16"/>
</dbReference>
<dbReference type="PANTHER" id="PTHR11851:SF134">
    <property type="entry name" value="ZINC-DEPENDENT PROTEASE"/>
    <property type="match status" value="1"/>
</dbReference>
<proteinExistence type="predicted"/>
<sequence length="427" mass="49102">MREIIKNNILNEEIVHHLTPSGLNVFVMPKKGYTKQYAIYATHYGSNDSKFIVPGEDKPTEVPDGIAHFLEHKMFEEEHGNIFDEYSKLGASANAFTNFNMTAYLFSSTDRFYDCLKVLVGFVQRPYFTDENVEKEKGIIGQEIRMYEDDPNWRVYFNALDALYKVHPVKIDIAGTIESISKINKDLLYKCYYTFYTPQNMVLFVVGDVDSEEVFRIADEMVKPGKVKGEVVRIYPDEPKSVNKTQVVQDMMVSIPLFNIGFKDTDVGYDGYKLLKKGIEMEIALNILIGKSSRLYNDLYDSGLIDNDFGFDFESQKDYGHSIIGGESREPYAVMDAIVKEVERIKKEGIAEGDFDRIKRFIKGRYIKMFNSVENIAHAFVSYYMKGISIFDVYKAVEEVKIQDINSRFEEHFNNPVISIINPISAK</sequence>
<dbReference type="AlphaFoldDB" id="A0A1M4T3U2"/>
<dbReference type="OrthoDB" id="9811314at2"/>
<dbReference type="RefSeq" id="WP_073341217.1">
    <property type="nucleotide sequence ID" value="NZ_FQVH01000001.1"/>
</dbReference>
<dbReference type="NCBIfam" id="NF047421">
    <property type="entry name" value="YfmH_fam"/>
    <property type="match status" value="1"/>
</dbReference>
<dbReference type="InterPro" id="IPR007863">
    <property type="entry name" value="Peptidase_M16_C"/>
</dbReference>
<dbReference type="SUPFAM" id="SSF63411">
    <property type="entry name" value="LuxS/MPP-like metallohydrolase"/>
    <property type="match status" value="2"/>
</dbReference>
<dbReference type="InterPro" id="IPR011765">
    <property type="entry name" value="Pept_M16_N"/>
</dbReference>
<dbReference type="Pfam" id="PF05193">
    <property type="entry name" value="Peptidase_M16_C"/>
    <property type="match status" value="1"/>
</dbReference>
<feature type="domain" description="Peptidase M16 N-terminal" evidence="1">
    <location>
        <begin position="64"/>
        <end position="176"/>
    </location>
</feature>
<feature type="domain" description="Peptidase M16 C-terminal" evidence="2">
    <location>
        <begin position="182"/>
        <end position="360"/>
    </location>
</feature>
<reference evidence="3 4" key="1">
    <citation type="submission" date="2016-11" db="EMBL/GenBank/DDBJ databases">
        <authorList>
            <person name="Jaros S."/>
            <person name="Januszkiewicz K."/>
            <person name="Wedrychowicz H."/>
        </authorList>
    </citation>
    <scope>NUCLEOTIDE SEQUENCE [LARGE SCALE GENOMIC DNA]</scope>
    <source>
        <strain evidence="3 4">DSM 17918</strain>
    </source>
</reference>
<dbReference type="PANTHER" id="PTHR11851">
    <property type="entry name" value="METALLOPROTEASE"/>
    <property type="match status" value="1"/>
</dbReference>
<evidence type="ECO:0000259" key="2">
    <source>
        <dbReference type="Pfam" id="PF05193"/>
    </source>
</evidence>
<dbReference type="Pfam" id="PF00675">
    <property type="entry name" value="Peptidase_M16"/>
    <property type="match status" value="1"/>
</dbReference>
<dbReference type="EMBL" id="FQVH01000001">
    <property type="protein sequence ID" value="SHE38998.1"/>
    <property type="molecule type" value="Genomic_DNA"/>
</dbReference>
<dbReference type="STRING" id="1121256.SAMN02746089_00206"/>
<name>A0A1M4T3U2_9THEO</name>
<accession>A0A1M4T3U2</accession>
<dbReference type="InterPro" id="IPR050361">
    <property type="entry name" value="MPP/UQCRC_Complex"/>
</dbReference>
<protein>
    <submittedName>
        <fullName evidence="3">Predicted Zn-dependent peptidase</fullName>
    </submittedName>
</protein>
<dbReference type="Gene3D" id="3.30.830.10">
    <property type="entry name" value="Metalloenzyme, LuxS/M16 peptidase-like"/>
    <property type="match status" value="2"/>
</dbReference>
<gene>
    <name evidence="3" type="ORF">SAMN02746089_00206</name>
</gene>
<evidence type="ECO:0000313" key="4">
    <source>
        <dbReference type="Proteomes" id="UP000184088"/>
    </source>
</evidence>
<evidence type="ECO:0000313" key="3">
    <source>
        <dbReference type="EMBL" id="SHE38998.1"/>
    </source>
</evidence>
<keyword evidence="4" id="KW-1185">Reference proteome</keyword>